<feature type="non-terminal residue" evidence="1">
    <location>
        <position position="1"/>
    </location>
</feature>
<keyword evidence="2" id="KW-1185">Reference proteome</keyword>
<name>A0A8J2JFP9_9HEXA</name>
<protein>
    <submittedName>
        <fullName evidence="1">Uncharacterized protein</fullName>
    </submittedName>
</protein>
<evidence type="ECO:0000313" key="2">
    <source>
        <dbReference type="Proteomes" id="UP000708208"/>
    </source>
</evidence>
<dbReference type="Proteomes" id="UP000708208">
    <property type="component" value="Unassembled WGS sequence"/>
</dbReference>
<accession>A0A8J2JFP9</accession>
<sequence length="83" mass="9284">MWEKDTPGKEIRTAFFVGDCEGLDLNQATHIPTVSFVLNLLQQYSDFLALMVGQTIAFNVNYVATLAFESLRPVLGGVFDRIE</sequence>
<dbReference type="AlphaFoldDB" id="A0A8J2JFP9"/>
<evidence type="ECO:0000313" key="1">
    <source>
        <dbReference type="EMBL" id="CAG7718796.1"/>
    </source>
</evidence>
<gene>
    <name evidence="1" type="ORF">AFUS01_LOCUS8165</name>
</gene>
<dbReference type="EMBL" id="CAJVCH010056033">
    <property type="protein sequence ID" value="CAG7718796.1"/>
    <property type="molecule type" value="Genomic_DNA"/>
</dbReference>
<proteinExistence type="predicted"/>
<comment type="caution">
    <text evidence="1">The sequence shown here is derived from an EMBL/GenBank/DDBJ whole genome shotgun (WGS) entry which is preliminary data.</text>
</comment>
<reference evidence="1" key="1">
    <citation type="submission" date="2021-06" db="EMBL/GenBank/DDBJ databases">
        <authorList>
            <person name="Hodson N. C."/>
            <person name="Mongue J. A."/>
            <person name="Jaron S. K."/>
        </authorList>
    </citation>
    <scope>NUCLEOTIDE SEQUENCE</scope>
</reference>
<organism evidence="1 2">
    <name type="scientific">Allacma fusca</name>
    <dbReference type="NCBI Taxonomy" id="39272"/>
    <lineage>
        <taxon>Eukaryota</taxon>
        <taxon>Metazoa</taxon>
        <taxon>Ecdysozoa</taxon>
        <taxon>Arthropoda</taxon>
        <taxon>Hexapoda</taxon>
        <taxon>Collembola</taxon>
        <taxon>Symphypleona</taxon>
        <taxon>Sminthuridae</taxon>
        <taxon>Allacma</taxon>
    </lineage>
</organism>